<protein>
    <recommendedName>
        <fullName evidence="3">DUF1579 domain-containing protein</fullName>
    </recommendedName>
</protein>
<dbReference type="EMBL" id="FRFD01000006">
    <property type="protein sequence ID" value="SHO49173.1"/>
    <property type="molecule type" value="Genomic_DNA"/>
</dbReference>
<evidence type="ECO:0008006" key="3">
    <source>
        <dbReference type="Google" id="ProtNLM"/>
    </source>
</evidence>
<dbReference type="RefSeq" id="WP_073588869.1">
    <property type="nucleotide sequence ID" value="NZ_FRFD01000006.1"/>
</dbReference>
<dbReference type="Proteomes" id="UP000184612">
    <property type="component" value="Unassembled WGS sequence"/>
</dbReference>
<gene>
    <name evidence="1" type="ORF">SAMN02745217_02166</name>
</gene>
<dbReference type="AlphaFoldDB" id="A0A1M7Y964"/>
<dbReference type="STRING" id="1121345.SAMN02745217_02166"/>
<reference evidence="1 2" key="1">
    <citation type="submission" date="2016-12" db="EMBL/GenBank/DDBJ databases">
        <authorList>
            <person name="Song W.-J."/>
            <person name="Kurnit D.M."/>
        </authorList>
    </citation>
    <scope>NUCLEOTIDE SEQUENCE [LARGE SCALE GENOMIC DNA]</scope>
    <source>
        <strain evidence="1 2">DSM 12503</strain>
    </source>
</reference>
<accession>A0A1M7Y964</accession>
<organism evidence="1 2">
    <name type="scientific">Anaerocolumna xylanovorans DSM 12503</name>
    <dbReference type="NCBI Taxonomy" id="1121345"/>
    <lineage>
        <taxon>Bacteria</taxon>
        <taxon>Bacillati</taxon>
        <taxon>Bacillota</taxon>
        <taxon>Clostridia</taxon>
        <taxon>Lachnospirales</taxon>
        <taxon>Lachnospiraceae</taxon>
        <taxon>Anaerocolumna</taxon>
    </lineage>
</organism>
<name>A0A1M7Y964_9FIRM</name>
<dbReference type="OrthoDB" id="9814791at2"/>
<evidence type="ECO:0000313" key="2">
    <source>
        <dbReference type="Proteomes" id="UP000184612"/>
    </source>
</evidence>
<proteinExistence type="predicted"/>
<keyword evidence="2" id="KW-1185">Reference proteome</keyword>
<sequence>MSGFTNALISNNRNEDIPAEDDLFGMLIGEWDFEWVDNNQKRKVQGEWIFSRVLEGRAIQDVFICPSRFTREANPQPDGEYGTTLRIYNPRTTRWDVSYGCTGYITRLEARREGEKIVLTNINNQNEKWVFSEITDISFHWQNVHVEKDGIWHINAELYATRIK</sequence>
<evidence type="ECO:0000313" key="1">
    <source>
        <dbReference type="EMBL" id="SHO49173.1"/>
    </source>
</evidence>